<dbReference type="PANTHER" id="PTHR43899">
    <property type="entry name" value="RH59310P"/>
    <property type="match status" value="1"/>
</dbReference>
<keyword evidence="1" id="KW-0560">Oxidoreductase</keyword>
<dbReference type="InterPro" id="IPR036291">
    <property type="entry name" value="NAD(P)-bd_dom_sf"/>
</dbReference>
<evidence type="ECO:0000256" key="1">
    <source>
        <dbReference type="ARBA" id="ARBA00023002"/>
    </source>
</evidence>
<name>A0A439DNN2_9MYCO</name>
<dbReference type="AlphaFoldDB" id="A0A439DNN2"/>
<dbReference type="PANTHER" id="PTHR43899:SF4">
    <property type="entry name" value="17 BETA-HYDROXYSTEROID DEHYDROGENASE TYPE 3"/>
    <property type="match status" value="1"/>
</dbReference>
<evidence type="ECO:0000313" key="3">
    <source>
        <dbReference type="Proteomes" id="UP000287177"/>
    </source>
</evidence>
<keyword evidence="3" id="KW-1185">Reference proteome</keyword>
<dbReference type="Gene3D" id="3.40.50.720">
    <property type="entry name" value="NAD(P)-binding Rossmann-like Domain"/>
    <property type="match status" value="1"/>
</dbReference>
<evidence type="ECO:0000313" key="2">
    <source>
        <dbReference type="EMBL" id="RWA16868.1"/>
    </source>
</evidence>
<accession>A0A439DNN2</accession>
<dbReference type="RefSeq" id="WP_128110517.1">
    <property type="nucleotide sequence ID" value="NZ_ATDN01000045.1"/>
</dbReference>
<dbReference type="Pfam" id="PF00106">
    <property type="entry name" value="adh_short"/>
    <property type="match status" value="1"/>
</dbReference>
<evidence type="ECO:0008006" key="4">
    <source>
        <dbReference type="Google" id="ProtNLM"/>
    </source>
</evidence>
<organism evidence="2 3">
    <name type="scientific">Mycolicibacterium elephantis DSM 44368</name>
    <dbReference type="NCBI Taxonomy" id="1335622"/>
    <lineage>
        <taxon>Bacteria</taxon>
        <taxon>Bacillati</taxon>
        <taxon>Actinomycetota</taxon>
        <taxon>Actinomycetes</taxon>
        <taxon>Mycobacteriales</taxon>
        <taxon>Mycobacteriaceae</taxon>
        <taxon>Mycolicibacterium</taxon>
    </lineage>
</organism>
<dbReference type="EMBL" id="ATDN01000045">
    <property type="protein sequence ID" value="RWA16868.1"/>
    <property type="molecule type" value="Genomic_DNA"/>
</dbReference>
<dbReference type="InterPro" id="IPR051019">
    <property type="entry name" value="VLCFA-Steroid_DH"/>
</dbReference>
<protein>
    <recommendedName>
        <fullName evidence="4">Short-chain dehydrogenase</fullName>
    </recommendedName>
</protein>
<reference evidence="2 3" key="1">
    <citation type="submission" date="2013-06" db="EMBL/GenBank/DDBJ databases">
        <title>The draft sequence of the Mycobacterium elephantis genome.</title>
        <authorList>
            <person name="Pettersson F.B."/>
            <person name="Das S."/>
            <person name="Dasgupta S."/>
            <person name="Bhattacharya A."/>
            <person name="Kirsebom L.A."/>
        </authorList>
    </citation>
    <scope>NUCLEOTIDE SEQUENCE [LARGE SCALE GENOMIC DNA]</scope>
    <source>
        <strain evidence="2 3">DSM 44368</strain>
    </source>
</reference>
<dbReference type="Proteomes" id="UP000287177">
    <property type="component" value="Unassembled WGS sequence"/>
</dbReference>
<dbReference type="SUPFAM" id="SSF51735">
    <property type="entry name" value="NAD(P)-binding Rossmann-fold domains"/>
    <property type="match status" value="1"/>
</dbReference>
<dbReference type="InterPro" id="IPR002347">
    <property type="entry name" value="SDR_fam"/>
</dbReference>
<sequence>MTEDFAAKYGAWAIVVGASDGVGALFAERLADEGVNVVLVARRQHLLDEVARRIHERTDAETRTLVVDLTEPDASVAITDATADIEVGMLVYCAGGDPNYKRFLTTQICEAEALLQRNCLVMMRLCHHYAPPMVERGRGGIVIFTSGAALAGGRNMVVYGGTKAFDMVFAEGLWAELRGTGVDVVGLVLGKTDTPALRRIEHSRGQIASLDDVPPGATPAADVVRDAFDNLGNGPTYLATDDVRMAGALFGTMTRNDVVKLIMEATAAVMGPDQSAEADTPT</sequence>
<proteinExistence type="predicted"/>
<comment type="caution">
    <text evidence="2">The sequence shown here is derived from an EMBL/GenBank/DDBJ whole genome shotgun (WGS) entry which is preliminary data.</text>
</comment>
<dbReference type="PRINTS" id="PR00081">
    <property type="entry name" value="GDHRDH"/>
</dbReference>
<dbReference type="GO" id="GO:0016491">
    <property type="term" value="F:oxidoreductase activity"/>
    <property type="evidence" value="ECO:0007669"/>
    <property type="project" value="UniProtKB-KW"/>
</dbReference>
<gene>
    <name evidence="2" type="ORF">MELE44368_06505</name>
</gene>